<dbReference type="InterPro" id="IPR002742">
    <property type="entry name" value="Desulfoferrodoxin_Fe-bd_dom"/>
</dbReference>
<dbReference type="InterPro" id="IPR004793">
    <property type="entry name" value="Desulfoferrodoxin_rbo"/>
</dbReference>
<evidence type="ECO:0000256" key="1">
    <source>
        <dbReference type="ARBA" id="ARBA00001965"/>
    </source>
</evidence>
<dbReference type="SUPFAM" id="SSF57802">
    <property type="entry name" value="Rubredoxin-like"/>
    <property type="match status" value="1"/>
</dbReference>
<dbReference type="InterPro" id="IPR038094">
    <property type="entry name" value="Desulfoferrodoxin_N_sf"/>
</dbReference>
<evidence type="ECO:0000259" key="9">
    <source>
        <dbReference type="Pfam" id="PF06397"/>
    </source>
</evidence>
<evidence type="ECO:0000256" key="6">
    <source>
        <dbReference type="ARBA" id="ARBA00022982"/>
    </source>
</evidence>
<evidence type="ECO:0008006" key="11">
    <source>
        <dbReference type="Google" id="ProtNLM"/>
    </source>
</evidence>
<reference evidence="10" key="1">
    <citation type="journal article" date="2014" name="Front. Microbiol.">
        <title>High frequency of phylogenetically diverse reductive dehalogenase-homologous genes in deep subseafloor sedimentary metagenomes.</title>
        <authorList>
            <person name="Kawai M."/>
            <person name="Futagami T."/>
            <person name="Toyoda A."/>
            <person name="Takaki Y."/>
            <person name="Nishi S."/>
            <person name="Hori S."/>
            <person name="Arai W."/>
            <person name="Tsubouchi T."/>
            <person name="Morono Y."/>
            <person name="Uchiyama I."/>
            <person name="Ito T."/>
            <person name="Fujiyama A."/>
            <person name="Inagaki F."/>
            <person name="Takami H."/>
        </authorList>
    </citation>
    <scope>NUCLEOTIDE SEQUENCE</scope>
    <source>
        <strain evidence="10">Expedition CK06-06</strain>
    </source>
</reference>
<keyword evidence="5" id="KW-0479">Metal-binding</keyword>
<dbReference type="GO" id="GO:0005506">
    <property type="term" value="F:iron ion binding"/>
    <property type="evidence" value="ECO:0007669"/>
    <property type="project" value="InterPro"/>
</dbReference>
<dbReference type="Pfam" id="PF01880">
    <property type="entry name" value="Desulfoferrodox"/>
    <property type="match status" value="1"/>
</dbReference>
<dbReference type="SUPFAM" id="SSF49367">
    <property type="entry name" value="Superoxide reductase-like"/>
    <property type="match status" value="1"/>
</dbReference>
<organism evidence="10">
    <name type="scientific">marine sediment metagenome</name>
    <dbReference type="NCBI Taxonomy" id="412755"/>
    <lineage>
        <taxon>unclassified sequences</taxon>
        <taxon>metagenomes</taxon>
        <taxon>ecological metagenomes</taxon>
    </lineage>
</organism>
<evidence type="ECO:0000256" key="7">
    <source>
        <dbReference type="ARBA" id="ARBA00023004"/>
    </source>
</evidence>
<comment type="caution">
    <text evidence="10">The sequence shown here is derived from an EMBL/GenBank/DDBJ whole genome shotgun (WGS) entry which is preliminary data.</text>
</comment>
<gene>
    <name evidence="10" type="ORF">S12H4_01303</name>
</gene>
<dbReference type="PANTHER" id="PTHR36541:SF1">
    <property type="entry name" value="SUPEROXIDE REDUCTASE-RELATED"/>
    <property type="match status" value="1"/>
</dbReference>
<keyword evidence="6" id="KW-0249">Electron transport</keyword>
<dbReference type="Gene3D" id="2.60.40.730">
    <property type="entry name" value="SOR catalytic domain"/>
    <property type="match status" value="1"/>
</dbReference>
<dbReference type="InterPro" id="IPR036073">
    <property type="entry name" value="Desulfoferrodoxin_Fe-bd_dom_sf"/>
</dbReference>
<dbReference type="NCBIfam" id="TIGR00320">
    <property type="entry name" value="dfx_rbo"/>
    <property type="match status" value="1"/>
</dbReference>
<name>X1S1D3_9ZZZZ</name>
<accession>X1S1D3</accession>
<evidence type="ECO:0000256" key="2">
    <source>
        <dbReference type="ARBA" id="ARBA00001973"/>
    </source>
</evidence>
<sequence length="125" mass="13824">MTKRLQIYKCEVCGNIVEVLHEGAGELVCCGQPMVLREENTVDAAKEKHVPVVEKTASGAKVKVGSVAHPMEEKHYIEWIEIIADGKAYRQFLKPGDAPEATFDIEAGGDVTAREYCNLHGLWKV</sequence>
<evidence type="ECO:0000256" key="3">
    <source>
        <dbReference type="ARBA" id="ARBA00005941"/>
    </source>
</evidence>
<dbReference type="NCBIfam" id="TIGR00332">
    <property type="entry name" value="neela_ferrous"/>
    <property type="match status" value="1"/>
</dbReference>
<dbReference type="GO" id="GO:0016491">
    <property type="term" value="F:oxidoreductase activity"/>
    <property type="evidence" value="ECO:0007669"/>
    <property type="project" value="InterPro"/>
</dbReference>
<dbReference type="CDD" id="cd00974">
    <property type="entry name" value="DSRD"/>
    <property type="match status" value="1"/>
</dbReference>
<dbReference type="Gene3D" id="2.20.28.100">
    <property type="entry name" value="Desulphoferrodoxin, N-terminal domain"/>
    <property type="match status" value="1"/>
</dbReference>
<proteinExistence type="inferred from homology"/>
<evidence type="ECO:0000256" key="5">
    <source>
        <dbReference type="ARBA" id="ARBA00022723"/>
    </source>
</evidence>
<evidence type="ECO:0000259" key="8">
    <source>
        <dbReference type="Pfam" id="PF01880"/>
    </source>
</evidence>
<comment type="similarity">
    <text evidence="3">Belongs to the desulfoferrodoxin family.</text>
</comment>
<dbReference type="AlphaFoldDB" id="X1S1D3"/>
<comment type="cofactor">
    <cofactor evidence="1">
        <name>Fe(3+)</name>
        <dbReference type="ChEBI" id="CHEBI:29034"/>
    </cofactor>
</comment>
<dbReference type="Pfam" id="PF06397">
    <property type="entry name" value="Desulfoferrod_N"/>
    <property type="match status" value="1"/>
</dbReference>
<dbReference type="PANTHER" id="PTHR36541">
    <property type="entry name" value="SUPEROXIDE REDUCTASE-RELATED"/>
    <property type="match status" value="1"/>
</dbReference>
<dbReference type="InterPro" id="IPR051233">
    <property type="entry name" value="Desulfoferrodoxin_SOR"/>
</dbReference>
<keyword evidence="7" id="KW-0408">Iron</keyword>
<evidence type="ECO:0000313" key="10">
    <source>
        <dbReference type="EMBL" id="GAI61584.1"/>
    </source>
</evidence>
<evidence type="ECO:0000256" key="4">
    <source>
        <dbReference type="ARBA" id="ARBA00022448"/>
    </source>
</evidence>
<comment type="cofactor">
    <cofactor evidence="2">
        <name>Cu(2+)</name>
        <dbReference type="ChEBI" id="CHEBI:29036"/>
    </cofactor>
</comment>
<dbReference type="GO" id="GO:0019430">
    <property type="term" value="P:removal of superoxide radicals"/>
    <property type="evidence" value="ECO:0007669"/>
    <property type="project" value="InterPro"/>
</dbReference>
<dbReference type="CDD" id="cd03171">
    <property type="entry name" value="SORL_Dfx_classI"/>
    <property type="match status" value="1"/>
</dbReference>
<dbReference type="EMBL" id="BARW01000248">
    <property type="protein sequence ID" value="GAI61584.1"/>
    <property type="molecule type" value="Genomic_DNA"/>
</dbReference>
<feature type="domain" description="Desulfoferrodoxin N-terminal" evidence="9">
    <location>
        <begin position="2"/>
        <end position="36"/>
    </location>
</feature>
<dbReference type="NCBIfam" id="TIGR00319">
    <property type="entry name" value="desulf_FeS4"/>
    <property type="match status" value="1"/>
</dbReference>
<protein>
    <recommendedName>
        <fullName evidence="11">Desulfoferrodoxin ferrous iron-binding domain-containing protein</fullName>
    </recommendedName>
</protein>
<feature type="domain" description="Desulfoferrodoxin ferrous iron-binding" evidence="8">
    <location>
        <begin position="42"/>
        <end position="124"/>
    </location>
</feature>
<keyword evidence="4" id="KW-0813">Transport</keyword>
<dbReference type="InterPro" id="IPR004462">
    <property type="entry name" value="Desulfoferrodoxin_N"/>
</dbReference>